<dbReference type="GO" id="GO:0006355">
    <property type="term" value="P:regulation of DNA-templated transcription"/>
    <property type="evidence" value="ECO:0007669"/>
    <property type="project" value="InterPro"/>
</dbReference>
<dbReference type="InterPro" id="IPR011006">
    <property type="entry name" value="CheY-like_superfamily"/>
</dbReference>
<evidence type="ECO:0000313" key="8">
    <source>
        <dbReference type="EMBL" id="ERL06347.1"/>
    </source>
</evidence>
<evidence type="ECO:0000259" key="7">
    <source>
        <dbReference type="PROSITE" id="PS51755"/>
    </source>
</evidence>
<dbReference type="GO" id="GO:0000976">
    <property type="term" value="F:transcription cis-regulatory region binding"/>
    <property type="evidence" value="ECO:0007669"/>
    <property type="project" value="TreeGrafter"/>
</dbReference>
<gene>
    <name evidence="8" type="ORF">HMPREF1316_1250</name>
</gene>
<comment type="caution">
    <text evidence="8">The sequence shown here is derived from an EMBL/GenBank/DDBJ whole genome shotgun (WGS) entry which is preliminary data.</text>
</comment>
<feature type="domain" description="Response regulatory" evidence="6">
    <location>
        <begin position="9"/>
        <end position="123"/>
    </location>
</feature>
<dbReference type="InterPro" id="IPR001867">
    <property type="entry name" value="OmpR/PhoB-type_DNA-bd"/>
</dbReference>
<dbReference type="Gene3D" id="1.10.10.10">
    <property type="entry name" value="Winged helix-like DNA-binding domain superfamily/Winged helix DNA-binding domain"/>
    <property type="match status" value="1"/>
</dbReference>
<evidence type="ECO:0000259" key="6">
    <source>
        <dbReference type="PROSITE" id="PS50110"/>
    </source>
</evidence>
<dbReference type="PANTHER" id="PTHR48111">
    <property type="entry name" value="REGULATOR OF RPOS"/>
    <property type="match status" value="1"/>
</dbReference>
<dbReference type="EMBL" id="AWEZ01000067">
    <property type="protein sequence ID" value="ERL06347.1"/>
    <property type="molecule type" value="Genomic_DNA"/>
</dbReference>
<dbReference type="GO" id="GO:0000156">
    <property type="term" value="F:phosphorelay response regulator activity"/>
    <property type="evidence" value="ECO:0007669"/>
    <property type="project" value="TreeGrafter"/>
</dbReference>
<dbReference type="Gene3D" id="6.10.250.690">
    <property type="match status" value="1"/>
</dbReference>
<dbReference type="Pfam" id="PF00486">
    <property type="entry name" value="Trans_reg_C"/>
    <property type="match status" value="1"/>
</dbReference>
<dbReference type="PROSITE" id="PS50110">
    <property type="entry name" value="RESPONSE_REGULATORY"/>
    <property type="match status" value="1"/>
</dbReference>
<name>U2UTB4_9ACTN</name>
<keyword evidence="9" id="KW-1185">Reference proteome</keyword>
<feature type="modified residue" description="4-aspartylphosphate" evidence="4">
    <location>
        <position position="58"/>
    </location>
</feature>
<dbReference type="SMART" id="SM00862">
    <property type="entry name" value="Trans_reg_C"/>
    <property type="match status" value="1"/>
</dbReference>
<dbReference type="InterPro" id="IPR039420">
    <property type="entry name" value="WalR-like"/>
</dbReference>
<evidence type="ECO:0000256" key="5">
    <source>
        <dbReference type="PROSITE-ProRule" id="PRU01091"/>
    </source>
</evidence>
<dbReference type="PATRIC" id="fig|1125712.3.peg.2246"/>
<keyword evidence="3 5" id="KW-0238">DNA-binding</keyword>
<feature type="domain" description="OmpR/PhoB-type" evidence="7">
    <location>
        <begin position="141"/>
        <end position="239"/>
    </location>
</feature>
<dbReference type="InterPro" id="IPR001789">
    <property type="entry name" value="Sig_transdc_resp-reg_receiver"/>
</dbReference>
<proteinExistence type="predicted"/>
<dbReference type="InterPro" id="IPR036388">
    <property type="entry name" value="WH-like_DNA-bd_sf"/>
</dbReference>
<evidence type="ECO:0000256" key="1">
    <source>
        <dbReference type="ARBA" id="ARBA00022553"/>
    </source>
</evidence>
<accession>U2UTB4</accession>
<evidence type="ECO:0000256" key="4">
    <source>
        <dbReference type="PROSITE-ProRule" id="PRU00169"/>
    </source>
</evidence>
<dbReference type="GO" id="GO:0005829">
    <property type="term" value="C:cytosol"/>
    <property type="evidence" value="ECO:0007669"/>
    <property type="project" value="TreeGrafter"/>
</dbReference>
<dbReference type="RefSeq" id="WP_021727120.1">
    <property type="nucleotide sequence ID" value="NZ_AWEZ01000067.1"/>
</dbReference>
<dbReference type="FunFam" id="1.10.10.10:FF:000018">
    <property type="entry name" value="DNA-binding response regulator ResD"/>
    <property type="match status" value="1"/>
</dbReference>
<dbReference type="AlphaFoldDB" id="U2UTB4"/>
<dbReference type="CDD" id="cd00383">
    <property type="entry name" value="trans_reg_C"/>
    <property type="match status" value="1"/>
</dbReference>
<dbReference type="SMART" id="SM00448">
    <property type="entry name" value="REC"/>
    <property type="match status" value="1"/>
</dbReference>
<dbReference type="OrthoDB" id="9775518at2"/>
<dbReference type="PROSITE" id="PS51755">
    <property type="entry name" value="OMPR_PHOB"/>
    <property type="match status" value="1"/>
</dbReference>
<dbReference type="Proteomes" id="UP000016638">
    <property type="component" value="Unassembled WGS sequence"/>
</dbReference>
<protein>
    <submittedName>
        <fullName evidence="8">Response regulator receiver domain protein</fullName>
    </submittedName>
</protein>
<dbReference type="PANTHER" id="PTHR48111:SF2">
    <property type="entry name" value="RESPONSE REGULATOR SAER"/>
    <property type="match status" value="1"/>
</dbReference>
<dbReference type="SUPFAM" id="SSF52172">
    <property type="entry name" value="CheY-like"/>
    <property type="match status" value="1"/>
</dbReference>
<reference evidence="8 9" key="1">
    <citation type="submission" date="2013-08" db="EMBL/GenBank/DDBJ databases">
        <authorList>
            <person name="Durkin A.S."/>
            <person name="Haft D.R."/>
            <person name="McCorrison J."/>
            <person name="Torralba M."/>
            <person name="Gillis M."/>
            <person name="Haft D.H."/>
            <person name="Methe B."/>
            <person name="Sutton G."/>
            <person name="Nelson K.E."/>
        </authorList>
    </citation>
    <scope>NUCLEOTIDE SEQUENCE [LARGE SCALE GENOMIC DNA]</scope>
    <source>
        <strain evidence="8 9">F0195</strain>
    </source>
</reference>
<keyword evidence="2" id="KW-0902">Two-component regulatory system</keyword>
<feature type="DNA-binding region" description="OmpR/PhoB-type" evidence="5">
    <location>
        <begin position="141"/>
        <end position="239"/>
    </location>
</feature>
<evidence type="ECO:0000256" key="2">
    <source>
        <dbReference type="ARBA" id="ARBA00023012"/>
    </source>
</evidence>
<evidence type="ECO:0000256" key="3">
    <source>
        <dbReference type="ARBA" id="ARBA00023125"/>
    </source>
</evidence>
<evidence type="ECO:0000313" key="9">
    <source>
        <dbReference type="Proteomes" id="UP000016638"/>
    </source>
</evidence>
<dbReference type="Pfam" id="PF00072">
    <property type="entry name" value="Response_reg"/>
    <property type="match status" value="1"/>
</dbReference>
<keyword evidence="1 4" id="KW-0597">Phosphoprotein</keyword>
<dbReference type="Gene3D" id="3.40.50.2300">
    <property type="match status" value="1"/>
</dbReference>
<sequence>MPPQADTPLILIAEDDADISTIMTRYLDNHGLSCMQAFSGTEAVMDLDRSAFDLLICDLMLPGMTGEQVIANAREHIPDIPVIVVSARATVEDRVGLLRLGADDYLVKPFDLEELELRVRALLRRSRRQGSAGGRPQEGDGDVLRVGAWALDVASRVLTAADQHIELTRTEFGICELLARHPRRAYSKREIFERVWHEDFAPDDNAVTVHVSNLRKKLRPTGTDGYIKTVWGIGFKLDAPTL</sequence>
<dbReference type="STRING" id="1125712.HMPREF1316_1250"/>
<dbReference type="GO" id="GO:0032993">
    <property type="term" value="C:protein-DNA complex"/>
    <property type="evidence" value="ECO:0007669"/>
    <property type="project" value="TreeGrafter"/>
</dbReference>
<dbReference type="eggNOG" id="COG0745">
    <property type="taxonomic scope" value="Bacteria"/>
</dbReference>
<organism evidence="8 9">
    <name type="scientific">Olsenella profusa F0195</name>
    <dbReference type="NCBI Taxonomy" id="1125712"/>
    <lineage>
        <taxon>Bacteria</taxon>
        <taxon>Bacillati</taxon>
        <taxon>Actinomycetota</taxon>
        <taxon>Coriobacteriia</taxon>
        <taxon>Coriobacteriales</taxon>
        <taxon>Atopobiaceae</taxon>
        <taxon>Olsenella</taxon>
    </lineage>
</organism>